<name>K0ET12_NOCB7</name>
<dbReference type="KEGG" id="nbr:O3I_024935"/>
<accession>K0ET12</accession>
<keyword evidence="3" id="KW-1185">Reference proteome</keyword>
<dbReference type="eggNOG" id="ENOG5033WCC">
    <property type="taxonomic scope" value="Bacteria"/>
</dbReference>
<evidence type="ECO:0000313" key="3">
    <source>
        <dbReference type="Proteomes" id="UP000006304"/>
    </source>
</evidence>
<evidence type="ECO:0000259" key="1">
    <source>
        <dbReference type="Pfam" id="PF15647"/>
    </source>
</evidence>
<dbReference type="HOGENOM" id="CLU_171001_0_0_11"/>
<dbReference type="EMBL" id="CP003876">
    <property type="protein sequence ID" value="AFU02938.1"/>
    <property type="molecule type" value="Genomic_DNA"/>
</dbReference>
<dbReference type="InterPro" id="IPR028905">
    <property type="entry name" value="Tox-REase-3_dom"/>
</dbReference>
<feature type="domain" description="Tox-REase-3" evidence="1">
    <location>
        <begin position="7"/>
        <end position="69"/>
    </location>
</feature>
<evidence type="ECO:0000313" key="2">
    <source>
        <dbReference type="EMBL" id="AFU02938.1"/>
    </source>
</evidence>
<organism evidence="2 3">
    <name type="scientific">Nocardia brasiliensis (strain ATCC 700358 / HUJEG-1)</name>
    <dbReference type="NCBI Taxonomy" id="1133849"/>
    <lineage>
        <taxon>Bacteria</taxon>
        <taxon>Bacillati</taxon>
        <taxon>Actinomycetota</taxon>
        <taxon>Actinomycetes</taxon>
        <taxon>Mycobacteriales</taxon>
        <taxon>Nocardiaceae</taxon>
        <taxon>Nocardia</taxon>
    </lineage>
</organism>
<dbReference type="STRING" id="1133849.O3I_024935"/>
<dbReference type="Pfam" id="PF15647">
    <property type="entry name" value="Tox-REase-3"/>
    <property type="match status" value="1"/>
</dbReference>
<proteinExistence type="predicted"/>
<reference evidence="2 3" key="1">
    <citation type="journal article" date="2012" name="J. Bacteriol.">
        <title>Complete genome sequence of Nocardia brasiliensis HUJEG-1.</title>
        <authorList>
            <person name="Vera-Cabrera L."/>
            <person name="Ortiz-Lopez R."/>
            <person name="Elizondo-Gonzalez R."/>
            <person name="Perez-Maya A.A."/>
            <person name="Ocampo-Candiani J."/>
        </authorList>
    </citation>
    <scope>NUCLEOTIDE SEQUENCE [LARGE SCALE GENOMIC DNA]</scope>
    <source>
        <strain evidence="3">ATCC 700358</strain>
    </source>
</reference>
<gene>
    <name evidence="2" type="ORF">O3I_024935</name>
</gene>
<protein>
    <recommendedName>
        <fullName evidence="1">Tox-REase-3 domain-containing protein</fullName>
    </recommendedName>
</protein>
<dbReference type="Proteomes" id="UP000006304">
    <property type="component" value="Chromosome"/>
</dbReference>
<sequence>MKFGNDPSGREFDVVSDEFIGQVKPGGQQLGSAFRNQGKESFEAARATGRKVYYHFDGEPGPGVIDKLYEYSARYGVDVVIDTTPF</sequence>
<dbReference type="AlphaFoldDB" id="K0ET12"/>